<keyword evidence="6" id="KW-1185">Reference proteome</keyword>
<dbReference type="GO" id="GO:0006950">
    <property type="term" value="P:response to stress"/>
    <property type="evidence" value="ECO:0007669"/>
    <property type="project" value="TreeGrafter"/>
</dbReference>
<dbReference type="Gene3D" id="1.10.10.10">
    <property type="entry name" value="Winged helix-like DNA-binding domain superfamily/Winged helix DNA-binding domain"/>
    <property type="match status" value="1"/>
</dbReference>
<dbReference type="Proteomes" id="UP000247569">
    <property type="component" value="Unassembled WGS sequence"/>
</dbReference>
<evidence type="ECO:0000313" key="5">
    <source>
        <dbReference type="EMBL" id="PXX61115.1"/>
    </source>
</evidence>
<dbReference type="AlphaFoldDB" id="A0A318K1S6"/>
<dbReference type="SMART" id="SM00347">
    <property type="entry name" value="HTH_MARR"/>
    <property type="match status" value="1"/>
</dbReference>
<dbReference type="PANTHER" id="PTHR33164:SF64">
    <property type="entry name" value="TRANSCRIPTIONAL REGULATOR SLYA"/>
    <property type="match status" value="1"/>
</dbReference>
<evidence type="ECO:0000313" key="6">
    <source>
        <dbReference type="Proteomes" id="UP000247569"/>
    </source>
</evidence>
<dbReference type="InterPro" id="IPR036390">
    <property type="entry name" value="WH_DNA-bd_sf"/>
</dbReference>
<reference evidence="5 6" key="1">
    <citation type="submission" date="2018-05" db="EMBL/GenBank/DDBJ databases">
        <title>Genomic Encyclopedia of Type Strains, Phase IV (KMG-IV): sequencing the most valuable type-strain genomes for metagenomic binning, comparative biology and taxonomic classification.</title>
        <authorList>
            <person name="Goeker M."/>
        </authorList>
    </citation>
    <scope>NUCLEOTIDE SEQUENCE [LARGE SCALE GENOMIC DNA]</scope>
    <source>
        <strain evidence="5 6">DSM 44704</strain>
    </source>
</reference>
<keyword evidence="3" id="KW-0804">Transcription</keyword>
<dbReference type="RefSeq" id="WP_040742079.1">
    <property type="nucleotide sequence ID" value="NZ_QJKF01000009.1"/>
</dbReference>
<feature type="domain" description="HTH marR-type" evidence="4">
    <location>
        <begin position="11"/>
        <end position="143"/>
    </location>
</feature>
<dbReference type="GO" id="GO:0003677">
    <property type="term" value="F:DNA binding"/>
    <property type="evidence" value="ECO:0007669"/>
    <property type="project" value="UniProtKB-KW"/>
</dbReference>
<comment type="caution">
    <text evidence="5">The sequence shown here is derived from an EMBL/GenBank/DDBJ whole genome shotgun (WGS) entry which is preliminary data.</text>
</comment>
<dbReference type="InterPro" id="IPR000835">
    <property type="entry name" value="HTH_MarR-typ"/>
</dbReference>
<dbReference type="GO" id="GO:0003700">
    <property type="term" value="F:DNA-binding transcription factor activity"/>
    <property type="evidence" value="ECO:0007669"/>
    <property type="project" value="InterPro"/>
</dbReference>
<protein>
    <submittedName>
        <fullName evidence="5">MarR family transcriptional regulator</fullName>
    </submittedName>
</protein>
<keyword evidence="1" id="KW-0805">Transcription regulation</keyword>
<dbReference type="PANTHER" id="PTHR33164">
    <property type="entry name" value="TRANSCRIPTIONAL REGULATOR, MARR FAMILY"/>
    <property type="match status" value="1"/>
</dbReference>
<evidence type="ECO:0000259" key="4">
    <source>
        <dbReference type="PROSITE" id="PS50995"/>
    </source>
</evidence>
<dbReference type="Pfam" id="PF12802">
    <property type="entry name" value="MarR_2"/>
    <property type="match status" value="1"/>
</dbReference>
<dbReference type="EMBL" id="QJKF01000009">
    <property type="protein sequence ID" value="PXX61115.1"/>
    <property type="molecule type" value="Genomic_DNA"/>
</dbReference>
<accession>A0A318K1S6</accession>
<dbReference type="OrthoDB" id="4463574at2"/>
<dbReference type="InterPro" id="IPR039422">
    <property type="entry name" value="MarR/SlyA-like"/>
</dbReference>
<evidence type="ECO:0000256" key="3">
    <source>
        <dbReference type="ARBA" id="ARBA00023163"/>
    </source>
</evidence>
<organism evidence="5 6">
    <name type="scientific">Nocardia tenerifensis</name>
    <dbReference type="NCBI Taxonomy" id="228006"/>
    <lineage>
        <taxon>Bacteria</taxon>
        <taxon>Bacillati</taxon>
        <taxon>Actinomycetota</taxon>
        <taxon>Actinomycetes</taxon>
        <taxon>Mycobacteriales</taxon>
        <taxon>Nocardiaceae</taxon>
        <taxon>Nocardia</taxon>
    </lineage>
</organism>
<gene>
    <name evidence="5" type="ORF">DFR70_109307</name>
</gene>
<evidence type="ECO:0000256" key="1">
    <source>
        <dbReference type="ARBA" id="ARBA00023015"/>
    </source>
</evidence>
<dbReference type="PRINTS" id="PR00598">
    <property type="entry name" value="HTHMARR"/>
</dbReference>
<proteinExistence type="predicted"/>
<dbReference type="InterPro" id="IPR036388">
    <property type="entry name" value="WH-like_DNA-bd_sf"/>
</dbReference>
<name>A0A318K1S6_9NOCA</name>
<evidence type="ECO:0000256" key="2">
    <source>
        <dbReference type="ARBA" id="ARBA00023125"/>
    </source>
</evidence>
<dbReference type="PROSITE" id="PS50995">
    <property type="entry name" value="HTH_MARR_2"/>
    <property type="match status" value="1"/>
</dbReference>
<sequence length="146" mass="16338">MPDPQPPDDAPPRLGYLLKHAALRYAELTSTQLAPLRITPQEWAALNCLDAQHGRSQKEVAELLGIDRTSMVTLIDQLQTKGWVERRPHPGDRRKNAVTLTKSGRGMLRDGARIIDDCERRFLSTLGDPGADQLKRALHRVITANE</sequence>
<dbReference type="SUPFAM" id="SSF46785">
    <property type="entry name" value="Winged helix' DNA-binding domain"/>
    <property type="match status" value="1"/>
</dbReference>
<keyword evidence="2" id="KW-0238">DNA-binding</keyword>